<evidence type="ECO:0000259" key="2">
    <source>
        <dbReference type="Pfam" id="PF09832"/>
    </source>
</evidence>
<dbReference type="Pfam" id="PF09832">
    <property type="entry name" value="DUF2059"/>
    <property type="match status" value="1"/>
</dbReference>
<evidence type="ECO:0000313" key="3">
    <source>
        <dbReference type="EMBL" id="QEW26991.1"/>
    </source>
</evidence>
<evidence type="ECO:0000313" key="4">
    <source>
        <dbReference type="Proteomes" id="UP000325785"/>
    </source>
</evidence>
<feature type="signal peptide" evidence="1">
    <location>
        <begin position="1"/>
        <end position="27"/>
    </location>
</feature>
<feature type="chain" id="PRO_5024977652" description="DUF2059 domain-containing protein" evidence="1">
    <location>
        <begin position="28"/>
        <end position="279"/>
    </location>
</feature>
<name>A0A5P3ACR5_9RHOB</name>
<dbReference type="KEGG" id="rid:RIdsm_02799"/>
<protein>
    <recommendedName>
        <fullName evidence="2">DUF2059 domain-containing protein</fullName>
    </recommendedName>
</protein>
<accession>A0A5P3ACR5</accession>
<reference evidence="3 4" key="1">
    <citation type="submission" date="2018-08" db="EMBL/GenBank/DDBJ databases">
        <title>Genetic Globetrotter - A new plasmid hitch-hiking vast phylogenetic and geographic distances.</title>
        <authorList>
            <person name="Vollmers J."/>
            <person name="Petersen J."/>
        </authorList>
    </citation>
    <scope>NUCLEOTIDE SEQUENCE [LARGE SCALE GENOMIC DNA]</scope>
    <source>
        <strain evidence="3 4">DSM 26383</strain>
    </source>
</reference>
<dbReference type="InterPro" id="IPR018637">
    <property type="entry name" value="DUF2059"/>
</dbReference>
<sequence precursor="true">MRRPQIHAPLIALMTAVMLLLPPQVRAADRANLEAFLEVTGFDVALESIKQSASDAPEMLGMKPSDFGHDWSRVTKQVFDTEKMHDMAIDILSETLSDDLLGHAAGFYASPLGQKLVKLENAAHMAEDSAAQRAQGAELLAEARDAGNGRAEMFERMADAIDTEDQSVRAVQEIMVRFLMAASHAGVLDYQIDEGALRAVIRNQEDEMRENMVEAGLANAAFTYRDLSLEELEDYTEALETPKMQRVYELMNAIQYEIMANRFEVLAARMAEMHPGQEL</sequence>
<dbReference type="AlphaFoldDB" id="A0A5P3ACR5"/>
<keyword evidence="1" id="KW-0732">Signal</keyword>
<organism evidence="3 4">
    <name type="scientific">Roseovarius indicus</name>
    <dbReference type="NCBI Taxonomy" id="540747"/>
    <lineage>
        <taxon>Bacteria</taxon>
        <taxon>Pseudomonadati</taxon>
        <taxon>Pseudomonadota</taxon>
        <taxon>Alphaproteobacteria</taxon>
        <taxon>Rhodobacterales</taxon>
        <taxon>Roseobacteraceae</taxon>
        <taxon>Roseovarius</taxon>
    </lineage>
</organism>
<evidence type="ECO:0000256" key="1">
    <source>
        <dbReference type="SAM" id="SignalP"/>
    </source>
</evidence>
<feature type="domain" description="DUF2059" evidence="2">
    <location>
        <begin position="82"/>
        <end position="135"/>
    </location>
</feature>
<dbReference type="EMBL" id="CP031598">
    <property type="protein sequence ID" value="QEW26991.1"/>
    <property type="molecule type" value="Genomic_DNA"/>
</dbReference>
<proteinExistence type="predicted"/>
<gene>
    <name evidence="3" type="ORF">RIdsm_02799</name>
</gene>
<dbReference type="Proteomes" id="UP000325785">
    <property type="component" value="Chromosome"/>
</dbReference>